<dbReference type="RefSeq" id="XP_019015815.1">
    <property type="nucleotide sequence ID" value="XM_019161879.1"/>
</dbReference>
<keyword evidence="2" id="KW-0456">Lyase</keyword>
<dbReference type="PANTHER" id="PTHR32022:SF10">
    <property type="entry name" value="D-GLUTAMATE CYCLASE, MITOCHONDRIAL"/>
    <property type="match status" value="1"/>
</dbReference>
<evidence type="ECO:0000256" key="2">
    <source>
        <dbReference type="ARBA" id="ARBA00023239"/>
    </source>
</evidence>
<dbReference type="PANTHER" id="PTHR32022">
    <property type="entry name" value="D-GLUTAMATE CYCLASE, MITOCHONDRIAL"/>
    <property type="match status" value="1"/>
</dbReference>
<dbReference type="OrthoDB" id="10262538at2759"/>
<dbReference type="FunFam" id="3.30.2040.10:FF:000001">
    <property type="entry name" value="D-glutamate cyclase, mitochondrial"/>
    <property type="match status" value="1"/>
</dbReference>
<evidence type="ECO:0000313" key="4">
    <source>
        <dbReference type="Proteomes" id="UP000094455"/>
    </source>
</evidence>
<dbReference type="GeneID" id="30178566"/>
<organism evidence="3 4">
    <name type="scientific">Pichia membranifaciens NRRL Y-2026</name>
    <dbReference type="NCBI Taxonomy" id="763406"/>
    <lineage>
        <taxon>Eukaryota</taxon>
        <taxon>Fungi</taxon>
        <taxon>Dikarya</taxon>
        <taxon>Ascomycota</taxon>
        <taxon>Saccharomycotina</taxon>
        <taxon>Pichiomycetes</taxon>
        <taxon>Pichiales</taxon>
        <taxon>Pichiaceae</taxon>
        <taxon>Pichia</taxon>
    </lineage>
</organism>
<dbReference type="EMBL" id="KV454006">
    <property type="protein sequence ID" value="ODQ44702.1"/>
    <property type="molecule type" value="Genomic_DNA"/>
</dbReference>
<comment type="similarity">
    <text evidence="1">Belongs to the D-glutamate cyclase family.</text>
</comment>
<dbReference type="Pfam" id="PF07286">
    <property type="entry name" value="D-Glu_cyclase"/>
    <property type="match status" value="1"/>
</dbReference>
<dbReference type="AlphaFoldDB" id="A0A1E3NF00"/>
<proteinExistence type="inferred from homology"/>
<dbReference type="SUPFAM" id="SSF160920">
    <property type="entry name" value="PSTPO5379-like"/>
    <property type="match status" value="1"/>
</dbReference>
<sequence length="275" mass="30570">MTVDISPSEFRRLCKENSFWGHTSGCVPGYAQANVLVLPKEIANDFADLCARNPVACPLIAMTKLGSPNKVDNRLVIDDEDFDLRTDLPKYGVYKQGNLIREASSVADCWDLDSHIGFLIGCSFSFEAALISEGLAPRNVLEKSNVSMYLTTKMLNPAGVFTRCPYVVSMRPYKATDVEKVRLVTREFRKTHGEPIDWGYDAVERLGIKDLLLPEFGSPCRIEDDEIPVFWACGVTTQVAAQQAGKHSANDDYIFAHVPGHMLVLDIKDSEICCL</sequence>
<dbReference type="GO" id="GO:0006536">
    <property type="term" value="P:glutamate metabolic process"/>
    <property type="evidence" value="ECO:0007669"/>
    <property type="project" value="TreeGrafter"/>
</dbReference>
<dbReference type="Proteomes" id="UP000094455">
    <property type="component" value="Unassembled WGS sequence"/>
</dbReference>
<evidence type="ECO:0008006" key="5">
    <source>
        <dbReference type="Google" id="ProtNLM"/>
    </source>
</evidence>
<protein>
    <recommendedName>
        <fullName evidence="5">DUF1445 domain-containing protein</fullName>
    </recommendedName>
</protein>
<dbReference type="Gene3D" id="3.40.1640.10">
    <property type="entry name" value="PSTPO5379-like"/>
    <property type="match status" value="1"/>
</dbReference>
<gene>
    <name evidence="3" type="ORF">PICMEDRAFT_18102</name>
</gene>
<dbReference type="Gene3D" id="3.30.2040.10">
    <property type="entry name" value="PSTPO5379-like domain"/>
    <property type="match status" value="1"/>
</dbReference>
<keyword evidence="4" id="KW-1185">Reference proteome</keyword>
<dbReference type="STRING" id="763406.A0A1E3NF00"/>
<name>A0A1E3NF00_9ASCO</name>
<reference evidence="3 4" key="1">
    <citation type="journal article" date="2016" name="Proc. Natl. Acad. Sci. U.S.A.">
        <title>Comparative genomics of biotechnologically important yeasts.</title>
        <authorList>
            <person name="Riley R."/>
            <person name="Haridas S."/>
            <person name="Wolfe K.H."/>
            <person name="Lopes M.R."/>
            <person name="Hittinger C.T."/>
            <person name="Goeker M."/>
            <person name="Salamov A.A."/>
            <person name="Wisecaver J.H."/>
            <person name="Long T.M."/>
            <person name="Calvey C.H."/>
            <person name="Aerts A.L."/>
            <person name="Barry K.W."/>
            <person name="Choi C."/>
            <person name="Clum A."/>
            <person name="Coughlan A.Y."/>
            <person name="Deshpande S."/>
            <person name="Douglass A.P."/>
            <person name="Hanson S.J."/>
            <person name="Klenk H.-P."/>
            <person name="LaButti K.M."/>
            <person name="Lapidus A."/>
            <person name="Lindquist E.A."/>
            <person name="Lipzen A.M."/>
            <person name="Meier-Kolthoff J.P."/>
            <person name="Ohm R.A."/>
            <person name="Otillar R.P."/>
            <person name="Pangilinan J.L."/>
            <person name="Peng Y."/>
            <person name="Rokas A."/>
            <person name="Rosa C.A."/>
            <person name="Scheuner C."/>
            <person name="Sibirny A.A."/>
            <person name="Slot J.C."/>
            <person name="Stielow J.B."/>
            <person name="Sun H."/>
            <person name="Kurtzman C.P."/>
            <person name="Blackwell M."/>
            <person name="Grigoriev I.V."/>
            <person name="Jeffries T.W."/>
        </authorList>
    </citation>
    <scope>NUCLEOTIDE SEQUENCE [LARGE SCALE GENOMIC DNA]</scope>
    <source>
        <strain evidence="3 4">NRRL Y-2026</strain>
    </source>
</reference>
<evidence type="ECO:0000313" key="3">
    <source>
        <dbReference type="EMBL" id="ODQ44702.1"/>
    </source>
</evidence>
<dbReference type="InterPro" id="IPR009906">
    <property type="entry name" value="D-Glu_cyclase"/>
</dbReference>
<evidence type="ECO:0000256" key="1">
    <source>
        <dbReference type="ARBA" id="ARBA00007896"/>
    </source>
</evidence>
<dbReference type="GO" id="GO:0047820">
    <property type="term" value="F:D-glutamate cyclase activity"/>
    <property type="evidence" value="ECO:0007669"/>
    <property type="project" value="TreeGrafter"/>
</dbReference>
<accession>A0A1E3NF00</accession>
<dbReference type="InterPro" id="IPR038021">
    <property type="entry name" value="Putative_hydro-lyase"/>
</dbReference>